<organism evidence="1 2">
    <name type="scientific">Chromohalobacter beijerinckii</name>
    <dbReference type="NCBI Taxonomy" id="86179"/>
    <lineage>
        <taxon>Bacteria</taxon>
        <taxon>Pseudomonadati</taxon>
        <taxon>Pseudomonadota</taxon>
        <taxon>Gammaproteobacteria</taxon>
        <taxon>Oceanospirillales</taxon>
        <taxon>Halomonadaceae</taxon>
        <taxon>Chromohalobacter</taxon>
    </lineage>
</organism>
<name>A0ABV8XBB8_9GAMM</name>
<dbReference type="Proteomes" id="UP001596015">
    <property type="component" value="Unassembled WGS sequence"/>
</dbReference>
<reference evidence="2" key="1">
    <citation type="journal article" date="2019" name="Int. J. Syst. Evol. Microbiol.">
        <title>The Global Catalogue of Microorganisms (GCM) 10K type strain sequencing project: providing services to taxonomists for standard genome sequencing and annotation.</title>
        <authorList>
            <consortium name="The Broad Institute Genomics Platform"/>
            <consortium name="The Broad Institute Genome Sequencing Center for Infectious Disease"/>
            <person name="Wu L."/>
            <person name="Ma J."/>
        </authorList>
    </citation>
    <scope>NUCLEOTIDE SEQUENCE [LARGE SCALE GENOMIC DNA]</scope>
    <source>
        <strain evidence="2">CCUG 49679</strain>
    </source>
</reference>
<evidence type="ECO:0000313" key="1">
    <source>
        <dbReference type="EMBL" id="MFC4415206.1"/>
    </source>
</evidence>
<comment type="caution">
    <text evidence="1">The sequence shown here is derived from an EMBL/GenBank/DDBJ whole genome shotgun (WGS) entry which is preliminary data.</text>
</comment>
<accession>A0ABV8XBB8</accession>
<proteinExistence type="predicted"/>
<sequence>MIDFLAIWKLYSSHALVHVTRSHQRMVYKKDKDQPIDNTRNYMDFKLDIILKGDWSMASRLEVATRDEQKMCSLGSLFWNDMMLTGRIRDR</sequence>
<gene>
    <name evidence="1" type="ORF">ACFO0E_02090</name>
</gene>
<keyword evidence="2" id="KW-1185">Reference proteome</keyword>
<evidence type="ECO:0000313" key="2">
    <source>
        <dbReference type="Proteomes" id="UP001596015"/>
    </source>
</evidence>
<protein>
    <submittedName>
        <fullName evidence="1">Uncharacterized protein</fullName>
    </submittedName>
</protein>
<dbReference type="EMBL" id="JBHSEO010000009">
    <property type="protein sequence ID" value="MFC4415206.1"/>
    <property type="molecule type" value="Genomic_DNA"/>
</dbReference>
<dbReference type="RefSeq" id="WP_246942395.1">
    <property type="nucleotide sequence ID" value="NZ_JAKGAK010000022.1"/>
</dbReference>